<dbReference type="EMBL" id="FNGS01000002">
    <property type="protein sequence ID" value="SDL55515.1"/>
    <property type="molecule type" value="Genomic_DNA"/>
</dbReference>
<keyword evidence="3" id="KW-1185">Reference proteome</keyword>
<name>A0A1G9L1Q0_9BACT</name>
<dbReference type="AlphaFoldDB" id="A0A1G9L1Q0"/>
<dbReference type="Pfam" id="PF17116">
    <property type="entry name" value="T9SS_plug_1st"/>
    <property type="match status" value="1"/>
</dbReference>
<dbReference type="RefSeq" id="WP_093199054.1">
    <property type="nucleotide sequence ID" value="NZ_FNGS01000002.1"/>
</dbReference>
<dbReference type="InterPro" id="IPR031345">
    <property type="entry name" value="T9SS_Plug_N"/>
</dbReference>
<evidence type="ECO:0000313" key="2">
    <source>
        <dbReference type="EMBL" id="SDL55515.1"/>
    </source>
</evidence>
<protein>
    <recommendedName>
        <fullName evidence="1">Type 9 secretion system plug protein N-terminal domain-containing protein</fullName>
    </recommendedName>
</protein>
<dbReference type="Proteomes" id="UP000198901">
    <property type="component" value="Unassembled WGS sequence"/>
</dbReference>
<reference evidence="2 3" key="1">
    <citation type="submission" date="2016-10" db="EMBL/GenBank/DDBJ databases">
        <authorList>
            <person name="de Groot N.N."/>
        </authorList>
    </citation>
    <scope>NUCLEOTIDE SEQUENCE [LARGE SCALE GENOMIC DNA]</scope>
    <source>
        <strain evidence="2 3">DSM 21668</strain>
    </source>
</reference>
<dbReference type="STRING" id="563176.SAMN04488090_1202"/>
<organism evidence="2 3">
    <name type="scientific">Siphonobacter aquaeclarae</name>
    <dbReference type="NCBI Taxonomy" id="563176"/>
    <lineage>
        <taxon>Bacteria</taxon>
        <taxon>Pseudomonadati</taxon>
        <taxon>Bacteroidota</taxon>
        <taxon>Cytophagia</taxon>
        <taxon>Cytophagales</taxon>
        <taxon>Cytophagaceae</taxon>
        <taxon>Siphonobacter</taxon>
    </lineage>
</organism>
<sequence length="431" mass="49064">MKFFTSLLMAVGLIFLVNHLIAQAIENRKPAGLIFEDFIYDEALKSPLLYPTTGGANANGTLQPPILNLAGGGTLRTEFDWLGREQPSFKAKIIHCNADWQKSALNDVEFLPDFNEFPIYDVRIAQGTKVGYSHYSLELPRVKLSGNYLLVVYKGRRETDVVFSRRFMVYDPQISAGGRVSFAQDVSRRNTHQQVDFSLKYGSYPVLNPRQDLYVVLRQNFRWDRQVAGLKPYMLSEFDRTVEYRFFNNENMFPGGAEFRIFDIRSRLAKGVGVARLESQPGFNAVTLYPDDPQAGKTYMQTEDLDGQFAISTRDDFGDPDYFPVTFTLKMPERDDKRTPYVLGAFNFFERTGANQMHYDAAAEGYQATILVKQGVYNYTYTVPDAAGKISNDAEIEGSYSLTRNTYEIFVYHRSPGSRADQLVGYQVLHN</sequence>
<accession>A0A1G9L1Q0</accession>
<evidence type="ECO:0000313" key="3">
    <source>
        <dbReference type="Proteomes" id="UP000198901"/>
    </source>
</evidence>
<gene>
    <name evidence="2" type="ORF">SAMN04488090_1202</name>
</gene>
<proteinExistence type="predicted"/>
<feature type="domain" description="Type 9 secretion system plug protein N-terminal" evidence="1">
    <location>
        <begin position="60"/>
        <end position="170"/>
    </location>
</feature>
<evidence type="ECO:0000259" key="1">
    <source>
        <dbReference type="Pfam" id="PF17116"/>
    </source>
</evidence>
<dbReference type="OrthoDB" id="1522602at2"/>